<feature type="region of interest" description="Disordered" evidence="1">
    <location>
        <begin position="104"/>
        <end position="151"/>
    </location>
</feature>
<reference evidence="2 3" key="1">
    <citation type="submission" date="2024-01" db="EMBL/GenBank/DDBJ databases">
        <title>Genome assemblies of Stephania.</title>
        <authorList>
            <person name="Yang L."/>
        </authorList>
    </citation>
    <scope>NUCLEOTIDE SEQUENCE [LARGE SCALE GENOMIC DNA]</scope>
    <source>
        <strain evidence="2">YNDBR</strain>
        <tissue evidence="2">Leaf</tissue>
    </source>
</reference>
<evidence type="ECO:0000256" key="1">
    <source>
        <dbReference type="SAM" id="MobiDB-lite"/>
    </source>
</evidence>
<dbReference type="Proteomes" id="UP001420932">
    <property type="component" value="Unassembled WGS sequence"/>
</dbReference>
<dbReference type="AlphaFoldDB" id="A0AAP0E144"/>
<feature type="compositionally biased region" description="Pro residues" evidence="1">
    <location>
        <begin position="109"/>
        <end position="126"/>
    </location>
</feature>
<keyword evidence="3" id="KW-1185">Reference proteome</keyword>
<protein>
    <submittedName>
        <fullName evidence="2">Uncharacterized protein</fullName>
    </submittedName>
</protein>
<comment type="caution">
    <text evidence="2">The sequence shown here is derived from an EMBL/GenBank/DDBJ whole genome shotgun (WGS) entry which is preliminary data.</text>
</comment>
<feature type="compositionally biased region" description="Basic and acidic residues" evidence="1">
    <location>
        <begin position="211"/>
        <end position="231"/>
    </location>
</feature>
<accession>A0AAP0E144</accession>
<evidence type="ECO:0000313" key="3">
    <source>
        <dbReference type="Proteomes" id="UP001420932"/>
    </source>
</evidence>
<proteinExistence type="predicted"/>
<gene>
    <name evidence="2" type="ORF">Syun_031366</name>
</gene>
<sequence>MSAPCGSQGVQQTQVVTLGHYFNTKGSRDPGSRLPSWFKQPKNLVPVCFSSPFGRLCLTEICDPTVPAGVPASLALASSPRCSLHLHRPRSLFDCCPSPPVVRRRPRLPASPPPSPASPPRPPPRVLLPSSPRARRPSQSPRPSPITTQFPAAIREPQSLLNIWLGRDHLSTIGSASPGKRLSIMINAFAWGFGTRVDREGKPVKSYACESEERSGEMSEMVRGKRAERVT</sequence>
<organism evidence="2 3">
    <name type="scientific">Stephania yunnanensis</name>
    <dbReference type="NCBI Taxonomy" id="152371"/>
    <lineage>
        <taxon>Eukaryota</taxon>
        <taxon>Viridiplantae</taxon>
        <taxon>Streptophyta</taxon>
        <taxon>Embryophyta</taxon>
        <taxon>Tracheophyta</taxon>
        <taxon>Spermatophyta</taxon>
        <taxon>Magnoliopsida</taxon>
        <taxon>Ranunculales</taxon>
        <taxon>Menispermaceae</taxon>
        <taxon>Menispermoideae</taxon>
        <taxon>Cissampelideae</taxon>
        <taxon>Stephania</taxon>
    </lineage>
</organism>
<dbReference type="EMBL" id="JBBNAF010000023">
    <property type="protein sequence ID" value="KAK9082442.1"/>
    <property type="molecule type" value="Genomic_DNA"/>
</dbReference>
<name>A0AAP0E144_9MAGN</name>
<evidence type="ECO:0000313" key="2">
    <source>
        <dbReference type="EMBL" id="KAK9082442.1"/>
    </source>
</evidence>
<feature type="region of interest" description="Disordered" evidence="1">
    <location>
        <begin position="208"/>
        <end position="231"/>
    </location>
</feature>
<feature type="compositionally biased region" description="Low complexity" evidence="1">
    <location>
        <begin position="127"/>
        <end position="141"/>
    </location>
</feature>